<evidence type="ECO:0000313" key="2">
    <source>
        <dbReference type="EMBL" id="MBU2669936.1"/>
    </source>
</evidence>
<dbReference type="InterPro" id="IPR007421">
    <property type="entry name" value="Schlafen_AlbA_2_dom"/>
</dbReference>
<dbReference type="RefSeq" id="WP_215795155.1">
    <property type="nucleotide sequence ID" value="NZ_JAHKKG010000016.1"/>
</dbReference>
<feature type="domain" description="Schlafen AlbA-2" evidence="1">
    <location>
        <begin position="26"/>
        <end position="134"/>
    </location>
</feature>
<sequence length="627" mass="66809">MDSSPAAIAREWVSARSWDRFVGTPESAVLDVKSGVYPLDDTAGAGELIKDVAAFANSRGGLLLVGFGTRVDNGREIIDKVKPVPARLVDVDRYRKLVRDRVRPLIRDLTVDFYPVDDERGVLVIDIPVQPETAKPFVVPGPDGRKMPMAAGVPIRDGDTTHWLTHDDLQRLLSTGWNAEGGPRANIIEALNRAVAAAVPSPPPLNHPEVGEGAGRQRQHFTNAYAAGGGQTKLGHPTQPVTAVGPGLIQPLAGRNGAPGPVLTVMPSRSGAVVPGDIWEDLCEAGNTADAGTSISNVGLPAAPATSPLLIRADAKTVELKGGRWGPGRLAQVTAGGPLLWRPHTSRDFETHHNNFATGEPAELHLRAVLDVSWQNWKYGPQSLPLAVRHRHRGLLTESGLAAHMSRFAHRHTAEVVAPAWNLASGSNSNHSAISSHVRAQITAPDGPPVVTANSVLQTGNWRSPSSVLATVDLGLDLRLLTGTHDQLKPEPTHAKRSRLPIVNLVDALVAMWEVLVSLPEALEPDLTRLPYAAPPFVVFHIHAGPDARDAGEDDGVARQLNLADVLDLAALGDGPHDVSRTQTGLRIVGPFEPDHVARRRLVADSLSDLALSLGFLTADVNGLLSD</sequence>
<dbReference type="Pfam" id="PF04326">
    <property type="entry name" value="SLFN_AlbA_2"/>
    <property type="match status" value="1"/>
</dbReference>
<protein>
    <submittedName>
        <fullName evidence="2">ATP-binding protein</fullName>
    </submittedName>
</protein>
<keyword evidence="3" id="KW-1185">Reference proteome</keyword>
<proteinExistence type="predicted"/>
<name>A0ABS5Z3J8_9ACTN</name>
<reference evidence="2 3" key="1">
    <citation type="submission" date="2021-06" db="EMBL/GenBank/DDBJ databases">
        <title>Actinoplanes lichenicola sp. nov., and Actinoplanes ovalisporus sp. nov., isolated from lichen in Thailand.</title>
        <authorList>
            <person name="Saeng-In P."/>
            <person name="Kanchanasin P."/>
            <person name="Yuki M."/>
            <person name="Kudo T."/>
            <person name="Ohkuma M."/>
            <person name="Phongsopitanun W."/>
            <person name="Tanasupawat S."/>
        </authorList>
    </citation>
    <scope>NUCLEOTIDE SEQUENCE [LARGE SCALE GENOMIC DNA]</scope>
    <source>
        <strain evidence="2 3">NBRC 110975</strain>
    </source>
</reference>
<dbReference type="Proteomes" id="UP001519654">
    <property type="component" value="Unassembled WGS sequence"/>
</dbReference>
<dbReference type="GO" id="GO:0005524">
    <property type="term" value="F:ATP binding"/>
    <property type="evidence" value="ECO:0007669"/>
    <property type="project" value="UniProtKB-KW"/>
</dbReference>
<dbReference type="InterPro" id="IPR038461">
    <property type="entry name" value="Schlafen_AlbA_2_dom_sf"/>
</dbReference>
<evidence type="ECO:0000259" key="1">
    <source>
        <dbReference type="Pfam" id="PF04326"/>
    </source>
</evidence>
<accession>A0ABS5Z3J8</accession>
<comment type="caution">
    <text evidence="2">The sequence shown here is derived from an EMBL/GenBank/DDBJ whole genome shotgun (WGS) entry which is preliminary data.</text>
</comment>
<keyword evidence="2" id="KW-0547">Nucleotide-binding</keyword>
<gene>
    <name evidence="2" type="ORF">KOI35_41150</name>
</gene>
<organism evidence="2 3">
    <name type="scientific">Paractinoplanes bogorensis</name>
    <dbReference type="NCBI Taxonomy" id="1610840"/>
    <lineage>
        <taxon>Bacteria</taxon>
        <taxon>Bacillati</taxon>
        <taxon>Actinomycetota</taxon>
        <taxon>Actinomycetes</taxon>
        <taxon>Micromonosporales</taxon>
        <taxon>Micromonosporaceae</taxon>
        <taxon>Paractinoplanes</taxon>
    </lineage>
</organism>
<dbReference type="EMBL" id="JAHKKG010000016">
    <property type="protein sequence ID" value="MBU2669936.1"/>
    <property type="molecule type" value="Genomic_DNA"/>
</dbReference>
<dbReference type="Gene3D" id="3.30.950.30">
    <property type="entry name" value="Schlafen, AAA domain"/>
    <property type="match status" value="1"/>
</dbReference>
<keyword evidence="2" id="KW-0067">ATP-binding</keyword>
<evidence type="ECO:0000313" key="3">
    <source>
        <dbReference type="Proteomes" id="UP001519654"/>
    </source>
</evidence>